<evidence type="ECO:0000313" key="7">
    <source>
        <dbReference type="EMBL" id="TDT52058.1"/>
    </source>
</evidence>
<feature type="transmembrane region" description="Helical" evidence="6">
    <location>
        <begin position="57"/>
        <end position="80"/>
    </location>
</feature>
<dbReference type="Pfam" id="PF01554">
    <property type="entry name" value="MatE"/>
    <property type="match status" value="1"/>
</dbReference>
<evidence type="ECO:0000313" key="8">
    <source>
        <dbReference type="Proteomes" id="UP000295325"/>
    </source>
</evidence>
<dbReference type="OrthoDB" id="9780160at2"/>
<evidence type="ECO:0000256" key="2">
    <source>
        <dbReference type="ARBA" id="ARBA00010199"/>
    </source>
</evidence>
<dbReference type="AlphaFoldDB" id="A0A4R7KBY0"/>
<dbReference type="EMBL" id="SOAZ01000014">
    <property type="protein sequence ID" value="TDT52058.1"/>
    <property type="molecule type" value="Genomic_DNA"/>
</dbReference>
<name>A0A4R7KBY0_9CLOT</name>
<protein>
    <recommendedName>
        <fullName evidence="3">Probable multidrug resistance protein NorM</fullName>
    </recommendedName>
    <alternativeName>
        <fullName evidence="5">Multidrug-efflux transporter</fullName>
    </alternativeName>
</protein>
<reference evidence="7 8" key="1">
    <citation type="submission" date="2019-03" db="EMBL/GenBank/DDBJ databases">
        <title>Genomic Encyclopedia of Type Strains, Phase IV (KMG-IV): sequencing the most valuable type-strain genomes for metagenomic binning, comparative biology and taxonomic classification.</title>
        <authorList>
            <person name="Goeker M."/>
        </authorList>
    </citation>
    <scope>NUCLEOTIDE SEQUENCE [LARGE SCALE GENOMIC DNA]</scope>
    <source>
        <strain evidence="7 8">DSM 24455</strain>
    </source>
</reference>
<comment type="similarity">
    <text evidence="2">Belongs to the multi antimicrobial extrusion (MATE) (TC 2.A.66.1) family.</text>
</comment>
<dbReference type="RefSeq" id="WP_133628456.1">
    <property type="nucleotide sequence ID" value="NZ_SOAZ01000014.1"/>
</dbReference>
<feature type="transmembrane region" description="Helical" evidence="6">
    <location>
        <begin position="134"/>
        <end position="154"/>
    </location>
</feature>
<evidence type="ECO:0000256" key="4">
    <source>
        <dbReference type="ARBA" id="ARBA00022448"/>
    </source>
</evidence>
<dbReference type="Proteomes" id="UP000295325">
    <property type="component" value="Unassembled WGS sequence"/>
</dbReference>
<evidence type="ECO:0000256" key="5">
    <source>
        <dbReference type="ARBA" id="ARBA00031636"/>
    </source>
</evidence>
<organism evidence="7 8">
    <name type="scientific">Fonticella tunisiensis</name>
    <dbReference type="NCBI Taxonomy" id="1096341"/>
    <lineage>
        <taxon>Bacteria</taxon>
        <taxon>Bacillati</taxon>
        <taxon>Bacillota</taxon>
        <taxon>Clostridia</taxon>
        <taxon>Eubacteriales</taxon>
        <taxon>Clostridiaceae</taxon>
        <taxon>Fonticella</taxon>
    </lineage>
</organism>
<keyword evidence="8" id="KW-1185">Reference proteome</keyword>
<evidence type="ECO:0000256" key="3">
    <source>
        <dbReference type="ARBA" id="ARBA00020268"/>
    </source>
</evidence>
<keyword evidence="4" id="KW-0813">Transport</keyword>
<comment type="caution">
    <text evidence="7">The sequence shown here is derived from an EMBL/GenBank/DDBJ whole genome shotgun (WGS) entry which is preliminary data.</text>
</comment>
<dbReference type="InterPro" id="IPR050222">
    <property type="entry name" value="MATE_MdtK"/>
</dbReference>
<proteinExistence type="inferred from homology"/>
<keyword evidence="6" id="KW-0472">Membrane</keyword>
<accession>A0A4R7KBY0</accession>
<comment type="function">
    <text evidence="1">Multidrug efflux pump.</text>
</comment>
<dbReference type="GO" id="GO:0015297">
    <property type="term" value="F:antiporter activity"/>
    <property type="evidence" value="ECO:0007669"/>
    <property type="project" value="InterPro"/>
</dbReference>
<dbReference type="InterPro" id="IPR002528">
    <property type="entry name" value="MATE_fam"/>
</dbReference>
<dbReference type="PANTHER" id="PTHR43298">
    <property type="entry name" value="MULTIDRUG RESISTANCE PROTEIN NORM-RELATED"/>
    <property type="match status" value="1"/>
</dbReference>
<keyword evidence="6" id="KW-0812">Transmembrane</keyword>
<keyword evidence="6" id="KW-1133">Transmembrane helix</keyword>
<gene>
    <name evidence="7" type="ORF">EDD71_11439</name>
</gene>
<dbReference type="GO" id="GO:0042910">
    <property type="term" value="F:xenobiotic transmembrane transporter activity"/>
    <property type="evidence" value="ECO:0007669"/>
    <property type="project" value="InterPro"/>
</dbReference>
<dbReference type="GO" id="GO:0005886">
    <property type="term" value="C:plasma membrane"/>
    <property type="evidence" value="ECO:0007669"/>
    <property type="project" value="TreeGrafter"/>
</dbReference>
<evidence type="ECO:0000256" key="6">
    <source>
        <dbReference type="SAM" id="Phobius"/>
    </source>
</evidence>
<sequence length="180" mass="19846">MRHKLFKNRSFYTAMLSIALPIALQNLISSSLNMVDTIMIGQLGKTEIAAVGLANQYFFLFTLLLFGTNSGLSIFISQFWGKEDIKNIRRVLGISIISGGIISILFTIGGFFLPEFIMGIFSADPEVIDTGVKYLRIVSLSYTITAISFSFSFASRSVRQAFVPMIVSAISLGTNTLNYI</sequence>
<dbReference type="PANTHER" id="PTHR43298:SF2">
    <property type="entry name" value="FMN_FAD EXPORTER YEEO-RELATED"/>
    <property type="match status" value="1"/>
</dbReference>
<feature type="transmembrane region" description="Helical" evidence="6">
    <location>
        <begin position="92"/>
        <end position="114"/>
    </location>
</feature>
<evidence type="ECO:0000256" key="1">
    <source>
        <dbReference type="ARBA" id="ARBA00003408"/>
    </source>
</evidence>